<dbReference type="Gene3D" id="1.20.1250.20">
    <property type="entry name" value="MFS general substrate transporter like domains"/>
    <property type="match status" value="1"/>
</dbReference>
<feature type="transmembrane region" description="Helical" evidence="6">
    <location>
        <begin position="226"/>
        <end position="247"/>
    </location>
</feature>
<dbReference type="InterPro" id="IPR011701">
    <property type="entry name" value="MFS"/>
</dbReference>
<feature type="region of interest" description="Disordered" evidence="5">
    <location>
        <begin position="1"/>
        <end position="41"/>
    </location>
</feature>
<proteinExistence type="predicted"/>
<keyword evidence="4 6" id="KW-0472">Membrane</keyword>
<evidence type="ECO:0000256" key="2">
    <source>
        <dbReference type="ARBA" id="ARBA00022692"/>
    </source>
</evidence>
<keyword evidence="3 6" id="KW-1133">Transmembrane helix</keyword>
<evidence type="ECO:0000256" key="5">
    <source>
        <dbReference type="SAM" id="MobiDB-lite"/>
    </source>
</evidence>
<feature type="compositionally biased region" description="Basic and acidic residues" evidence="5">
    <location>
        <begin position="29"/>
        <end position="41"/>
    </location>
</feature>
<evidence type="ECO:0000256" key="3">
    <source>
        <dbReference type="ARBA" id="ARBA00022989"/>
    </source>
</evidence>
<evidence type="ECO:0008006" key="9">
    <source>
        <dbReference type="Google" id="ProtNLM"/>
    </source>
</evidence>
<keyword evidence="2 6" id="KW-0812">Transmembrane</keyword>
<feature type="transmembrane region" description="Helical" evidence="6">
    <location>
        <begin position="195"/>
        <end position="214"/>
    </location>
</feature>
<dbReference type="HOGENOM" id="CLU_000960_25_3_1"/>
<evidence type="ECO:0000256" key="4">
    <source>
        <dbReference type="ARBA" id="ARBA00023136"/>
    </source>
</evidence>
<feature type="transmembrane region" description="Helical" evidence="6">
    <location>
        <begin position="487"/>
        <end position="506"/>
    </location>
</feature>
<dbReference type="GO" id="GO:0022857">
    <property type="term" value="F:transmembrane transporter activity"/>
    <property type="evidence" value="ECO:0007669"/>
    <property type="project" value="InterPro"/>
</dbReference>
<dbReference type="SUPFAM" id="SSF103473">
    <property type="entry name" value="MFS general substrate transporter"/>
    <property type="match status" value="1"/>
</dbReference>
<dbReference type="Pfam" id="PF07690">
    <property type="entry name" value="MFS_1"/>
    <property type="match status" value="1"/>
</dbReference>
<sequence>MASPVKPNHTARDRKEEDQVPTVDEKDDVWETEKAHPVETNEQHGEAKWTWKHMVAVVCLCGVYVGKTSPFRLRYQYSGLMLKTGSQLPLYFVGSSLTFIAADLGASSLGWLPSSNTLVPAAVCPLCGYLQDTFGKRNISILGSTLIMTGIILMGTAHTLGQGITGMSISRAGAAIGELTALAGVVELVPVKKRGLYLACVTFFLFPCLPYVLYSQLLSTKSTWKWGLWISLTYNGVCFIGVLIFYFPDSHILRKGSMQPQEIAKRIDYIGMSALLPSKVEALSILGPAPMSCASWSSGFVSIFGFILWEWRGAQHQMIPGELFAGQRVVEIALAIAFLSGMNFNSMISFVPLPFVTVFDPDPVQVGLKGLGYSLSGALGVSVMNACPDALMATTTALTLSVRFLGSSIGYSIYYSVFMQKLKVNLPATVLQLVVAAGLPVGSAPDFVETFLTNSTALPGSIPGGTPGVLEAATMGSRWAYLESLKYVWYTSIPFGILSVIGCCLLGDISKFMSDRVAVGLKQ</sequence>
<dbReference type="InterPro" id="IPR036259">
    <property type="entry name" value="MFS_trans_sf"/>
</dbReference>
<gene>
    <name evidence="7" type="ORF">PV08_11411</name>
</gene>
<comment type="subcellular location">
    <subcellularLocation>
        <location evidence="1">Membrane</location>
        <topology evidence="1">Multi-pass membrane protein</topology>
    </subcellularLocation>
</comment>
<dbReference type="OrthoDB" id="4161376at2759"/>
<dbReference type="RefSeq" id="XP_016230663.1">
    <property type="nucleotide sequence ID" value="XM_016385719.1"/>
</dbReference>
<dbReference type="VEuPathDB" id="FungiDB:PV08_11411"/>
<dbReference type="GeneID" id="27338494"/>
<evidence type="ECO:0000256" key="6">
    <source>
        <dbReference type="SAM" id="Phobius"/>
    </source>
</evidence>
<accession>A0A0D1ZBT1</accession>
<dbReference type="Proteomes" id="UP000053328">
    <property type="component" value="Unassembled WGS sequence"/>
</dbReference>
<feature type="transmembrane region" description="Helical" evidence="6">
    <location>
        <begin position="329"/>
        <end position="351"/>
    </location>
</feature>
<evidence type="ECO:0000313" key="7">
    <source>
        <dbReference type="EMBL" id="KIW10447.1"/>
    </source>
</evidence>
<dbReference type="AlphaFoldDB" id="A0A0D1ZBT1"/>
<name>A0A0D1ZBT1_9EURO</name>
<reference evidence="7 8" key="1">
    <citation type="submission" date="2015-01" db="EMBL/GenBank/DDBJ databases">
        <title>The Genome Sequence of Exophiala spinifera CBS89968.</title>
        <authorList>
            <consortium name="The Broad Institute Genomics Platform"/>
            <person name="Cuomo C."/>
            <person name="de Hoog S."/>
            <person name="Gorbushina A."/>
            <person name="Stielow B."/>
            <person name="Teixiera M."/>
            <person name="Abouelleil A."/>
            <person name="Chapman S.B."/>
            <person name="Priest M."/>
            <person name="Young S.K."/>
            <person name="Wortman J."/>
            <person name="Nusbaum C."/>
            <person name="Birren B."/>
        </authorList>
    </citation>
    <scope>NUCLEOTIDE SEQUENCE [LARGE SCALE GENOMIC DNA]</scope>
    <source>
        <strain evidence="7 8">CBS 89968</strain>
    </source>
</reference>
<evidence type="ECO:0000256" key="1">
    <source>
        <dbReference type="ARBA" id="ARBA00004141"/>
    </source>
</evidence>
<evidence type="ECO:0000313" key="8">
    <source>
        <dbReference type="Proteomes" id="UP000053328"/>
    </source>
</evidence>
<feature type="transmembrane region" description="Helical" evidence="6">
    <location>
        <begin position="400"/>
        <end position="417"/>
    </location>
</feature>
<keyword evidence="8" id="KW-1185">Reference proteome</keyword>
<dbReference type="GO" id="GO:0005886">
    <property type="term" value="C:plasma membrane"/>
    <property type="evidence" value="ECO:0007669"/>
    <property type="project" value="TreeGrafter"/>
</dbReference>
<feature type="transmembrane region" description="Helical" evidence="6">
    <location>
        <begin position="139"/>
        <end position="160"/>
    </location>
</feature>
<protein>
    <recommendedName>
        <fullName evidence="9">Major facilitator superfamily (MFS) profile domain-containing protein</fullName>
    </recommendedName>
</protein>
<dbReference type="PANTHER" id="PTHR23501:SF109">
    <property type="entry name" value="MAJOR FACILITATOR SUPERFAMILY (MFS) PROFILE DOMAIN-CONTAINING PROTEIN-RELATED"/>
    <property type="match status" value="1"/>
</dbReference>
<feature type="transmembrane region" description="Helical" evidence="6">
    <location>
        <begin position="285"/>
        <end position="309"/>
    </location>
</feature>
<organism evidence="7 8">
    <name type="scientific">Exophiala spinifera</name>
    <dbReference type="NCBI Taxonomy" id="91928"/>
    <lineage>
        <taxon>Eukaryota</taxon>
        <taxon>Fungi</taxon>
        <taxon>Dikarya</taxon>
        <taxon>Ascomycota</taxon>
        <taxon>Pezizomycotina</taxon>
        <taxon>Eurotiomycetes</taxon>
        <taxon>Chaetothyriomycetidae</taxon>
        <taxon>Chaetothyriales</taxon>
        <taxon>Herpotrichiellaceae</taxon>
        <taxon>Exophiala</taxon>
    </lineage>
</organism>
<dbReference type="PANTHER" id="PTHR23501">
    <property type="entry name" value="MAJOR FACILITATOR SUPERFAMILY"/>
    <property type="match status" value="1"/>
</dbReference>
<dbReference type="EMBL" id="KN847500">
    <property type="protein sequence ID" value="KIW10447.1"/>
    <property type="molecule type" value="Genomic_DNA"/>
</dbReference>